<protein>
    <submittedName>
        <fullName evidence="2">Uncharacterized protein</fullName>
    </submittedName>
</protein>
<dbReference type="AlphaFoldDB" id="R7YCM8"/>
<feature type="compositionally biased region" description="Basic and acidic residues" evidence="1">
    <location>
        <begin position="192"/>
        <end position="232"/>
    </location>
</feature>
<organism evidence="2 3">
    <name type="scientific">Gordonia terrae C-6</name>
    <dbReference type="NCBI Taxonomy" id="1316928"/>
    <lineage>
        <taxon>Bacteria</taxon>
        <taxon>Bacillati</taxon>
        <taxon>Actinomycetota</taxon>
        <taxon>Actinomycetes</taxon>
        <taxon>Mycobacteriales</taxon>
        <taxon>Gordoniaceae</taxon>
        <taxon>Gordonia</taxon>
    </lineage>
</organism>
<sequence>MKGFVTKTPIRADKSGNVPTTINLLLTGDWKPEYHPDFELTADDLREMVTHFEQGVGLVAEDSAKAPVNYGHLAGDKAAGWMKRLFVQAVDGTVGLFADVEWTPAAEQAIKDGEWKYISPEFNTRSWPWQDPEDGLSFQVNVLTGAALTNIPLFKKLKPITASRVPPKKGVEASRGSEESEKRNQGEQMNVEDLRTKEVKDLNDEQKQFLSDNKSELTDDERAKFGLEDKPVETTAPETQAPETPAPQGDGAPLEASAIAGRVAELEKQLKASNEREEALRTKIETKEVSEFLDARIKAGQIKQDAKDSWSKTLLASRGDARTALETQLAALPANENIGKELGDAGADVKIEASQELHNQVTAKLTASREAGKHLSYAAARKEVLASDTALAERVKEEEEA</sequence>
<dbReference type="EMBL" id="AQPW01000004">
    <property type="protein sequence ID" value="EON33756.1"/>
    <property type="molecule type" value="Genomic_DNA"/>
</dbReference>
<comment type="caution">
    <text evidence="2">The sequence shown here is derived from an EMBL/GenBank/DDBJ whole genome shotgun (WGS) entry which is preliminary data.</text>
</comment>
<dbReference type="OrthoDB" id="5106768at2"/>
<name>R7YCM8_9ACTN</name>
<proteinExistence type="predicted"/>
<feature type="compositionally biased region" description="Basic and acidic residues" evidence="1">
    <location>
        <begin position="169"/>
        <end position="185"/>
    </location>
</feature>
<accession>R7YCM8</accession>
<feature type="compositionally biased region" description="Low complexity" evidence="1">
    <location>
        <begin position="233"/>
        <end position="248"/>
    </location>
</feature>
<dbReference type="InterPro" id="IPR012106">
    <property type="entry name" value="Phage_Mu_Gp1"/>
</dbReference>
<evidence type="ECO:0000313" key="2">
    <source>
        <dbReference type="EMBL" id="EON33756.1"/>
    </source>
</evidence>
<dbReference type="Pfam" id="PF10123">
    <property type="entry name" value="Mu-like_Pro"/>
    <property type="match status" value="1"/>
</dbReference>
<evidence type="ECO:0000256" key="1">
    <source>
        <dbReference type="SAM" id="MobiDB-lite"/>
    </source>
</evidence>
<dbReference type="Proteomes" id="UP000013569">
    <property type="component" value="Unassembled WGS sequence"/>
</dbReference>
<reference evidence="2 3" key="1">
    <citation type="journal article" date="2013" name="Genome Announc.">
        <title>Draft Genome Sequence of a Benzothiophene-Desulfurizing Bacterium, Gordona terrae Strain C-6.</title>
        <authorList>
            <person name="Wang W."/>
            <person name="Ma T."/>
            <person name="Ren Y."/>
            <person name="Li G."/>
        </authorList>
    </citation>
    <scope>NUCLEOTIDE SEQUENCE [LARGE SCALE GENOMIC DNA]</scope>
    <source>
        <strain evidence="2 3">C-6</strain>
    </source>
</reference>
<gene>
    <name evidence="2" type="ORF">GTC6_05297</name>
</gene>
<dbReference type="RefSeq" id="WP_010841525.1">
    <property type="nucleotide sequence ID" value="NZ_AQPW01000004.1"/>
</dbReference>
<dbReference type="PATRIC" id="fig|1316928.3.peg.1071"/>
<feature type="region of interest" description="Disordered" evidence="1">
    <location>
        <begin position="164"/>
        <end position="260"/>
    </location>
</feature>
<evidence type="ECO:0000313" key="3">
    <source>
        <dbReference type="Proteomes" id="UP000013569"/>
    </source>
</evidence>